<evidence type="ECO:0000256" key="6">
    <source>
        <dbReference type="ARBA" id="ARBA00023136"/>
    </source>
</evidence>
<evidence type="ECO:0000313" key="10">
    <source>
        <dbReference type="Proteomes" id="UP000005435"/>
    </source>
</evidence>
<keyword evidence="5 7" id="KW-1133">Transmembrane helix</keyword>
<name>G8LZ62_ACECE</name>
<dbReference type="Proteomes" id="UP000005435">
    <property type="component" value="Chromosome"/>
</dbReference>
<protein>
    <recommendedName>
        <fullName evidence="7">Phosphatidylglycerol--prolipoprotein diacylglyceryl transferase</fullName>
        <ecNumber evidence="7">2.5.1.145</ecNumber>
    </recommendedName>
</protein>
<dbReference type="UniPathway" id="UPA00664"/>
<evidence type="ECO:0000256" key="4">
    <source>
        <dbReference type="ARBA" id="ARBA00022692"/>
    </source>
</evidence>
<feature type="transmembrane region" description="Helical" evidence="7">
    <location>
        <begin position="27"/>
        <end position="47"/>
    </location>
</feature>
<dbReference type="HOGENOM" id="CLU_013386_0_0_9"/>
<dbReference type="EC" id="2.5.1.145" evidence="7"/>
<dbReference type="InterPro" id="IPR001640">
    <property type="entry name" value="Lgt"/>
</dbReference>
<feature type="binding site" evidence="7">
    <location>
        <position position="144"/>
    </location>
    <ligand>
        <name>a 1,2-diacyl-sn-glycero-3-phospho-(1'-sn-glycerol)</name>
        <dbReference type="ChEBI" id="CHEBI:64716"/>
    </ligand>
</feature>
<feature type="transmembrane region" description="Helical" evidence="7">
    <location>
        <begin position="125"/>
        <end position="143"/>
    </location>
</feature>
<comment type="function">
    <text evidence="7">Catalyzes the transfer of the diacylglyceryl group from phosphatidylglycerol to the sulfhydryl group of the N-terminal cysteine of a prolipoprotein, the first step in the formation of mature lipoproteins.</text>
</comment>
<feature type="compositionally biased region" description="Polar residues" evidence="8">
    <location>
        <begin position="306"/>
        <end position="317"/>
    </location>
</feature>
<dbReference type="HAMAP" id="MF_01147">
    <property type="entry name" value="Lgt"/>
    <property type="match status" value="1"/>
</dbReference>
<dbReference type="PANTHER" id="PTHR30589:SF0">
    <property type="entry name" value="PHOSPHATIDYLGLYCEROL--PROLIPOPROTEIN DIACYLGLYCERYL TRANSFERASE"/>
    <property type="match status" value="1"/>
</dbReference>
<dbReference type="KEGG" id="ccl:Clocl_2431"/>
<feature type="transmembrane region" description="Helical" evidence="7">
    <location>
        <begin position="218"/>
        <end position="235"/>
    </location>
</feature>
<keyword evidence="4 7" id="KW-0812">Transmembrane</keyword>
<dbReference type="Pfam" id="PF01790">
    <property type="entry name" value="LGT"/>
    <property type="match status" value="1"/>
</dbReference>
<evidence type="ECO:0000256" key="2">
    <source>
        <dbReference type="ARBA" id="ARBA00022475"/>
    </source>
</evidence>
<accession>G8LZ62</accession>
<comment type="subcellular location">
    <subcellularLocation>
        <location evidence="7">Cell membrane</location>
        <topology evidence="7">Multi-pass membrane protein</topology>
    </subcellularLocation>
</comment>
<feature type="transmembrane region" description="Helical" evidence="7">
    <location>
        <begin position="193"/>
        <end position="211"/>
    </location>
</feature>
<dbReference type="GO" id="GO:0008961">
    <property type="term" value="F:phosphatidylglycerol-prolipoprotein diacylglyceryl transferase activity"/>
    <property type="evidence" value="ECO:0007669"/>
    <property type="project" value="UniProtKB-UniRule"/>
</dbReference>
<dbReference type="eggNOG" id="COG0682">
    <property type="taxonomic scope" value="Bacteria"/>
</dbReference>
<organism evidence="9 10">
    <name type="scientific">Acetivibrio clariflavus (strain DSM 19732 / NBRC 101661 / EBR45)</name>
    <name type="common">Clostridium clariflavum</name>
    <dbReference type="NCBI Taxonomy" id="720554"/>
    <lineage>
        <taxon>Bacteria</taxon>
        <taxon>Bacillati</taxon>
        <taxon>Bacillota</taxon>
        <taxon>Clostridia</taxon>
        <taxon>Eubacteriales</taxon>
        <taxon>Oscillospiraceae</taxon>
        <taxon>Acetivibrio</taxon>
    </lineage>
</organism>
<feature type="transmembrane region" description="Helical" evidence="7">
    <location>
        <begin position="59"/>
        <end position="81"/>
    </location>
</feature>
<comment type="catalytic activity">
    <reaction evidence="7">
        <text>L-cysteinyl-[prolipoprotein] + a 1,2-diacyl-sn-glycero-3-phospho-(1'-sn-glycerol) = an S-1,2-diacyl-sn-glyceryl-L-cysteinyl-[prolipoprotein] + sn-glycerol 1-phosphate + H(+)</text>
        <dbReference type="Rhea" id="RHEA:56712"/>
        <dbReference type="Rhea" id="RHEA-COMP:14679"/>
        <dbReference type="Rhea" id="RHEA-COMP:14680"/>
        <dbReference type="ChEBI" id="CHEBI:15378"/>
        <dbReference type="ChEBI" id="CHEBI:29950"/>
        <dbReference type="ChEBI" id="CHEBI:57685"/>
        <dbReference type="ChEBI" id="CHEBI:64716"/>
        <dbReference type="ChEBI" id="CHEBI:140658"/>
        <dbReference type="EC" id="2.5.1.145"/>
    </reaction>
</comment>
<dbReference type="EMBL" id="CP003065">
    <property type="protein sequence ID" value="AEV69006.1"/>
    <property type="molecule type" value="Genomic_DNA"/>
</dbReference>
<dbReference type="GO" id="GO:0042158">
    <property type="term" value="P:lipoprotein biosynthetic process"/>
    <property type="evidence" value="ECO:0007669"/>
    <property type="project" value="UniProtKB-UniRule"/>
</dbReference>
<evidence type="ECO:0000313" key="9">
    <source>
        <dbReference type="EMBL" id="AEV69006.1"/>
    </source>
</evidence>
<keyword evidence="3 7" id="KW-0808">Transferase</keyword>
<evidence type="ECO:0000256" key="8">
    <source>
        <dbReference type="SAM" id="MobiDB-lite"/>
    </source>
</evidence>
<dbReference type="AlphaFoldDB" id="G8LZ62"/>
<keyword evidence="6 7" id="KW-0472">Membrane</keyword>
<dbReference type="RefSeq" id="WP_014255574.1">
    <property type="nucleotide sequence ID" value="NC_016627.1"/>
</dbReference>
<keyword evidence="10" id="KW-1185">Reference proteome</keyword>
<dbReference type="GO" id="GO:0005886">
    <property type="term" value="C:plasma membrane"/>
    <property type="evidence" value="ECO:0007669"/>
    <property type="project" value="UniProtKB-SubCell"/>
</dbReference>
<keyword evidence="2 7" id="KW-1003">Cell membrane</keyword>
<dbReference type="PANTHER" id="PTHR30589">
    <property type="entry name" value="PROLIPOPROTEIN DIACYLGLYCERYL TRANSFERASE"/>
    <property type="match status" value="1"/>
</dbReference>
<evidence type="ECO:0000256" key="7">
    <source>
        <dbReference type="HAMAP-Rule" id="MF_01147"/>
    </source>
</evidence>
<keyword evidence="9" id="KW-0449">Lipoprotein</keyword>
<evidence type="ECO:0000256" key="1">
    <source>
        <dbReference type="ARBA" id="ARBA00007150"/>
    </source>
</evidence>
<comment type="similarity">
    <text evidence="1 7">Belongs to the Lgt family.</text>
</comment>
<sequence length="327" mass="36915" precursor="true">MGYVEFPKLGLRIPINREAFNIFGMSVYWYGIILSFAFFLSVVLAMRNSKKAGINQDDIIDLVLVAAPLSVIGARIYYVIFNWSEFNGDFWKIINIRTGGLAIYGGLIAAAIVAVVFSKVKKINPLHLVDFGAPYFVLAQAIGRWGNFTNQEAFGGNTNLPWGMTGNEIKSQLQHLSNMGYAVDPNVPVHPTFLYESLWNLVVFLLLVWFSKRKKLNGEVFCLYMVGYGAGRFWIEGLRLDSLWLGKFRVSQLLSVIFLIVFGLIFAIRRIRYNKLQFAAETSGESEFSYLLQRLNQDSESEGVETDSSGQETVNDSESTENKKEDD</sequence>
<feature type="region of interest" description="Disordered" evidence="8">
    <location>
        <begin position="298"/>
        <end position="327"/>
    </location>
</feature>
<evidence type="ECO:0000256" key="3">
    <source>
        <dbReference type="ARBA" id="ARBA00022679"/>
    </source>
</evidence>
<reference evidence="10" key="1">
    <citation type="submission" date="2011-12" db="EMBL/GenBank/DDBJ databases">
        <title>Complete sequence of Clostridium clariflavum DSM 19732.</title>
        <authorList>
            <consortium name="US DOE Joint Genome Institute"/>
            <person name="Lucas S."/>
            <person name="Han J."/>
            <person name="Lapidus A."/>
            <person name="Cheng J.-F."/>
            <person name="Goodwin L."/>
            <person name="Pitluck S."/>
            <person name="Peters L."/>
            <person name="Teshima H."/>
            <person name="Detter J.C."/>
            <person name="Han C."/>
            <person name="Tapia R."/>
            <person name="Land M."/>
            <person name="Hauser L."/>
            <person name="Kyrpides N."/>
            <person name="Ivanova N."/>
            <person name="Pagani I."/>
            <person name="Kitzmiller T."/>
            <person name="Lynd L."/>
            <person name="Izquierdo J."/>
            <person name="Woyke T."/>
        </authorList>
    </citation>
    <scope>NUCLEOTIDE SEQUENCE [LARGE SCALE GENOMIC DNA]</scope>
    <source>
        <strain evidence="10">DSM 19732 / NBRC 101661 / EBR45</strain>
    </source>
</reference>
<reference evidence="9 10" key="2">
    <citation type="journal article" date="2012" name="Stand. Genomic Sci.">
        <title>Complete Genome Sequence of Clostridium clariflavum DSM 19732.</title>
        <authorList>
            <person name="Izquierdo J.A."/>
            <person name="Goodwin L."/>
            <person name="Davenport K.W."/>
            <person name="Teshima H."/>
            <person name="Bruce D."/>
            <person name="Detter C."/>
            <person name="Tapia R."/>
            <person name="Han S."/>
            <person name="Land M."/>
            <person name="Hauser L."/>
            <person name="Jeffries C.D."/>
            <person name="Han J."/>
            <person name="Pitluck S."/>
            <person name="Nolan M."/>
            <person name="Chen A."/>
            <person name="Huntemann M."/>
            <person name="Mavromatis K."/>
            <person name="Mikhailova N."/>
            <person name="Liolios K."/>
            <person name="Woyke T."/>
            <person name="Lynd L.R."/>
        </authorList>
    </citation>
    <scope>NUCLEOTIDE SEQUENCE [LARGE SCALE GENOMIC DNA]</scope>
    <source>
        <strain evidence="10">DSM 19732 / NBRC 101661 / EBR45</strain>
    </source>
</reference>
<evidence type="ECO:0000256" key="5">
    <source>
        <dbReference type="ARBA" id="ARBA00022989"/>
    </source>
</evidence>
<dbReference type="NCBIfam" id="TIGR00544">
    <property type="entry name" value="lgt"/>
    <property type="match status" value="1"/>
</dbReference>
<dbReference type="STRING" id="720554.Clocl_2431"/>
<proteinExistence type="inferred from homology"/>
<comment type="pathway">
    <text evidence="7">Protein modification; lipoprotein biosynthesis (diacylglyceryl transfer).</text>
</comment>
<feature type="transmembrane region" description="Helical" evidence="7">
    <location>
        <begin position="101"/>
        <end position="118"/>
    </location>
</feature>
<gene>
    <name evidence="7" type="primary">lgt</name>
    <name evidence="9" type="ordered locus">Clocl_2431</name>
</gene>
<feature type="transmembrane region" description="Helical" evidence="7">
    <location>
        <begin position="250"/>
        <end position="268"/>
    </location>
</feature>